<feature type="compositionally biased region" description="Basic and acidic residues" evidence="2">
    <location>
        <begin position="19"/>
        <end position="46"/>
    </location>
</feature>
<dbReference type="SMART" id="SM00343">
    <property type="entry name" value="ZnF_C2HC"/>
    <property type="match status" value="1"/>
</dbReference>
<feature type="compositionally biased region" description="Low complexity" evidence="2">
    <location>
        <begin position="507"/>
        <end position="528"/>
    </location>
</feature>
<proteinExistence type="predicted"/>
<keyword evidence="1" id="KW-0479">Metal-binding</keyword>
<reference evidence="4" key="3">
    <citation type="submission" date="2025-09" db="UniProtKB">
        <authorList>
            <consortium name="Ensembl"/>
        </authorList>
    </citation>
    <scope>IDENTIFICATION</scope>
</reference>
<feature type="compositionally biased region" description="Low complexity" evidence="2">
    <location>
        <begin position="71"/>
        <end position="80"/>
    </location>
</feature>
<evidence type="ECO:0000256" key="2">
    <source>
        <dbReference type="SAM" id="MobiDB-lite"/>
    </source>
</evidence>
<dbReference type="InterPro" id="IPR036875">
    <property type="entry name" value="Znf_CCHC_sf"/>
</dbReference>
<dbReference type="InParanoid" id="A0A667XH64"/>
<protein>
    <recommendedName>
        <fullName evidence="3">CCHC-type domain-containing protein</fullName>
    </recommendedName>
</protein>
<dbReference type="GO" id="GO:0003676">
    <property type="term" value="F:nucleic acid binding"/>
    <property type="evidence" value="ECO:0007669"/>
    <property type="project" value="InterPro"/>
</dbReference>
<feature type="region of interest" description="Disordered" evidence="2">
    <location>
        <begin position="1"/>
        <end position="104"/>
    </location>
</feature>
<dbReference type="Gene3D" id="4.10.60.10">
    <property type="entry name" value="Zinc finger, CCHC-type"/>
    <property type="match status" value="1"/>
</dbReference>
<accession>A0A667XH64</accession>
<evidence type="ECO:0000313" key="4">
    <source>
        <dbReference type="Ensembl" id="ENSMMDP00005008361.1"/>
    </source>
</evidence>
<feature type="region of interest" description="Disordered" evidence="2">
    <location>
        <begin position="452"/>
        <end position="479"/>
    </location>
</feature>
<name>A0A667XH64_9TELE</name>
<dbReference type="Proteomes" id="UP000472263">
    <property type="component" value="Chromosome 3"/>
</dbReference>
<dbReference type="Ensembl" id="ENSMMDT00005008602.1">
    <property type="protein sequence ID" value="ENSMMDP00005008361.1"/>
    <property type="gene ID" value="ENSMMDG00005004628.1"/>
</dbReference>
<reference evidence="4" key="2">
    <citation type="submission" date="2025-08" db="UniProtKB">
        <authorList>
            <consortium name="Ensembl"/>
        </authorList>
    </citation>
    <scope>IDENTIFICATION</scope>
</reference>
<keyword evidence="1" id="KW-0863">Zinc-finger</keyword>
<evidence type="ECO:0000256" key="1">
    <source>
        <dbReference type="PROSITE-ProRule" id="PRU00047"/>
    </source>
</evidence>
<dbReference type="SUPFAM" id="SSF57756">
    <property type="entry name" value="Retrovirus zinc finger-like domains"/>
    <property type="match status" value="1"/>
</dbReference>
<feature type="compositionally biased region" description="Low complexity" evidence="2">
    <location>
        <begin position="458"/>
        <end position="470"/>
    </location>
</feature>
<dbReference type="PROSITE" id="PS50158">
    <property type="entry name" value="ZF_CCHC"/>
    <property type="match status" value="1"/>
</dbReference>
<dbReference type="GO" id="GO:0008270">
    <property type="term" value="F:zinc ion binding"/>
    <property type="evidence" value="ECO:0007669"/>
    <property type="project" value="UniProtKB-KW"/>
</dbReference>
<feature type="domain" description="CCHC-type" evidence="3">
    <location>
        <begin position="480"/>
        <end position="495"/>
    </location>
</feature>
<reference evidence="4" key="1">
    <citation type="submission" date="2019-06" db="EMBL/GenBank/DDBJ databases">
        <authorList>
            <consortium name="Wellcome Sanger Institute Data Sharing"/>
        </authorList>
    </citation>
    <scope>NUCLEOTIDE SEQUENCE [LARGE SCALE GENOMIC DNA]</scope>
</reference>
<organism evidence="4 5">
    <name type="scientific">Myripristis murdjan</name>
    <name type="common">pinecone soldierfish</name>
    <dbReference type="NCBI Taxonomy" id="586833"/>
    <lineage>
        <taxon>Eukaryota</taxon>
        <taxon>Metazoa</taxon>
        <taxon>Chordata</taxon>
        <taxon>Craniata</taxon>
        <taxon>Vertebrata</taxon>
        <taxon>Euteleostomi</taxon>
        <taxon>Actinopterygii</taxon>
        <taxon>Neopterygii</taxon>
        <taxon>Teleostei</taxon>
        <taxon>Neoteleostei</taxon>
        <taxon>Acanthomorphata</taxon>
        <taxon>Holocentriformes</taxon>
        <taxon>Holocentridae</taxon>
        <taxon>Myripristis</taxon>
    </lineage>
</organism>
<dbReference type="AlphaFoldDB" id="A0A667XH64"/>
<feature type="region of interest" description="Disordered" evidence="2">
    <location>
        <begin position="497"/>
        <end position="528"/>
    </location>
</feature>
<keyword evidence="5" id="KW-1185">Reference proteome</keyword>
<keyword evidence="1" id="KW-0862">Zinc</keyword>
<evidence type="ECO:0000313" key="5">
    <source>
        <dbReference type="Proteomes" id="UP000472263"/>
    </source>
</evidence>
<evidence type="ECO:0000259" key="3">
    <source>
        <dbReference type="PROSITE" id="PS50158"/>
    </source>
</evidence>
<sequence>MAASITTSSLEEEAMIAYMEKKNKQERKRKEEEKRKREQESKDKSKGSHGGLTHCVTKTEQEESQKNNAVSSPTSPTSPSAPDISLYPSTELKRIGNPPPYLEDEVTASGFDELQRCKVAPTRVGMMESLQSIRTRALRASKFSELNKLVTKFISKENDAISLGLSETCKVARQEISERYKILDPIESANDAVVIDPSFHVSKKIFHETRSKTNDIETGNKAENHNETQISAPFITMGDTVLVKPPNLEDMNTLVKGAPDCTSFPSSFVSYIQSSTRYLQLGGADYRYILQRCLPGVSEQEIMDAVKTLRADYDKPTPQGQYNWSDPGYVSTMFKELGEWLNKRHQAKRDLTHVAATKQGQSENTLGFEFRFYKAWTELAGLPVSDDMKQLYISTFLTNARPNVSNTLKMLVDGLWDLNIVEFRKIVREKCAAGLLVPGKVMLMHSAEDETPNGMYYQNTQNPRNTQNQGNKRRGRRGNCHYCNKPGHWINECKQRMRDQGSDNRGNQPQPQSQSVSQTTQGGNSLKI</sequence>
<dbReference type="GeneTree" id="ENSGT00980000200091"/>
<dbReference type="InterPro" id="IPR001878">
    <property type="entry name" value="Znf_CCHC"/>
</dbReference>